<dbReference type="SUPFAM" id="SSF141868">
    <property type="entry name" value="EAL domain-like"/>
    <property type="match status" value="1"/>
</dbReference>
<dbReference type="Gene3D" id="3.20.20.450">
    <property type="entry name" value="EAL domain"/>
    <property type="match status" value="1"/>
</dbReference>
<dbReference type="Pfam" id="PF00989">
    <property type="entry name" value="PAS"/>
    <property type="match status" value="1"/>
</dbReference>
<dbReference type="Proteomes" id="UP001495147">
    <property type="component" value="Unassembled WGS sequence"/>
</dbReference>
<dbReference type="SUPFAM" id="SSF55785">
    <property type="entry name" value="PYP-like sensor domain (PAS domain)"/>
    <property type="match status" value="1"/>
</dbReference>
<dbReference type="InterPro" id="IPR001610">
    <property type="entry name" value="PAC"/>
</dbReference>
<comment type="caution">
    <text evidence="5">The sequence shown here is derived from an EMBL/GenBank/DDBJ whole genome shotgun (WGS) entry which is preliminary data.</text>
</comment>
<dbReference type="InterPro" id="IPR035965">
    <property type="entry name" value="PAS-like_dom_sf"/>
</dbReference>
<evidence type="ECO:0000259" key="4">
    <source>
        <dbReference type="PROSITE" id="PS50887"/>
    </source>
</evidence>
<dbReference type="Pfam" id="PF00563">
    <property type="entry name" value="EAL"/>
    <property type="match status" value="1"/>
</dbReference>
<dbReference type="InterPro" id="IPR052155">
    <property type="entry name" value="Biofilm_reg_signaling"/>
</dbReference>
<gene>
    <name evidence="5" type="ORF">ABDJ85_13445</name>
</gene>
<dbReference type="NCBIfam" id="TIGR00254">
    <property type="entry name" value="GGDEF"/>
    <property type="match status" value="1"/>
</dbReference>
<dbReference type="Gene3D" id="3.30.450.20">
    <property type="entry name" value="PAS domain"/>
    <property type="match status" value="1"/>
</dbReference>
<feature type="domain" description="EAL" evidence="3">
    <location>
        <begin position="384"/>
        <end position="638"/>
    </location>
</feature>
<accession>A0ABV0G445</accession>
<dbReference type="InterPro" id="IPR029787">
    <property type="entry name" value="Nucleotide_cyclase"/>
</dbReference>
<evidence type="ECO:0000313" key="6">
    <source>
        <dbReference type="Proteomes" id="UP001495147"/>
    </source>
</evidence>
<dbReference type="InterPro" id="IPR035919">
    <property type="entry name" value="EAL_sf"/>
</dbReference>
<organism evidence="5 6">
    <name type="scientific">Roseateles paludis</name>
    <dbReference type="NCBI Taxonomy" id="3145238"/>
    <lineage>
        <taxon>Bacteria</taxon>
        <taxon>Pseudomonadati</taxon>
        <taxon>Pseudomonadota</taxon>
        <taxon>Betaproteobacteria</taxon>
        <taxon>Burkholderiales</taxon>
        <taxon>Sphaerotilaceae</taxon>
        <taxon>Roseateles</taxon>
    </lineage>
</organism>
<dbReference type="SMART" id="SM00052">
    <property type="entry name" value="EAL"/>
    <property type="match status" value="1"/>
</dbReference>
<feature type="domain" description="GGDEF" evidence="4">
    <location>
        <begin position="242"/>
        <end position="375"/>
    </location>
</feature>
<proteinExistence type="predicted"/>
<dbReference type="PROSITE" id="PS50887">
    <property type="entry name" value="GGDEF"/>
    <property type="match status" value="1"/>
</dbReference>
<keyword evidence="6" id="KW-1185">Reference proteome</keyword>
<dbReference type="CDD" id="cd00130">
    <property type="entry name" value="PAS"/>
    <property type="match status" value="1"/>
</dbReference>
<dbReference type="Gene3D" id="3.30.70.270">
    <property type="match status" value="1"/>
</dbReference>
<dbReference type="SUPFAM" id="SSF55073">
    <property type="entry name" value="Nucleotide cyclase"/>
    <property type="match status" value="1"/>
</dbReference>
<evidence type="ECO:0000256" key="1">
    <source>
        <dbReference type="SAM" id="Coils"/>
    </source>
</evidence>
<dbReference type="PROSITE" id="PS50883">
    <property type="entry name" value="EAL"/>
    <property type="match status" value="1"/>
</dbReference>
<sequence>MHPLLLRQLKREGLAPDSDVPERLYGLLDRISRAYSEADEERQLLDRAQELASRENEALCENLRAERAALEQKVEARTTDLQLSEARLRSLLSLSVDAVWEQDEDHRLRLVSDGMCLLTALPTERLLGQRLFDLPGFRINDGQMQQLLPRLESRASLREVACQFDRPDGSVRHLRISMEPAVNAAGQVHGYRGVARDITSETLAAQRLDCMARFDSLTGLPNRTHFVEMVDHAVARARRSGQPLAVALVDLDRFKTVNDTVGHAMGDELLRTMAARLRANIREVDSVARLGGDEFVLLLESCGSEGELSTVFNRLLAAIAEPVELLDRTYLLTGSVGLARFPDDGNDTSTLLRHADAAMYLAKERGKNNVQFYTDSLATQSARRFELETALRQAIARQELSLHYQPKVAATDGQLLGLEALLRWNSGAYGPVSPAEFIPVAEESGQIVEIGAWVLRQACWQMRAWRDSGLAVPPVAVNLSAHQFADNNLVTEIENALALNQLAPADLEVELTESVLMTEPERARGVLHHLRQLGLHVTIDDFGTGYSSLAYLKRFPAGTVKLDRTFVRGLPDDSDDSAIAGAVVAMAHSLRLLVVAEGVETEKQLEALRALKCDQIQGYLTGRPVDAATLAKNVLRPQ</sequence>
<dbReference type="InterPro" id="IPR000160">
    <property type="entry name" value="GGDEF_dom"/>
</dbReference>
<evidence type="ECO:0000313" key="5">
    <source>
        <dbReference type="EMBL" id="MEO3692478.1"/>
    </source>
</evidence>
<keyword evidence="1" id="KW-0175">Coiled coil</keyword>
<dbReference type="InterPro" id="IPR000014">
    <property type="entry name" value="PAS"/>
</dbReference>
<dbReference type="CDD" id="cd01948">
    <property type="entry name" value="EAL"/>
    <property type="match status" value="1"/>
</dbReference>
<dbReference type="InterPro" id="IPR000700">
    <property type="entry name" value="PAS-assoc_C"/>
</dbReference>
<dbReference type="PANTHER" id="PTHR44757:SF2">
    <property type="entry name" value="BIOFILM ARCHITECTURE MAINTENANCE PROTEIN MBAA"/>
    <property type="match status" value="1"/>
</dbReference>
<protein>
    <submittedName>
        <fullName evidence="5">EAL domain-containing protein</fullName>
    </submittedName>
</protein>
<dbReference type="EMBL" id="JBDPZD010000003">
    <property type="protein sequence ID" value="MEO3692478.1"/>
    <property type="molecule type" value="Genomic_DNA"/>
</dbReference>
<dbReference type="InterPro" id="IPR043128">
    <property type="entry name" value="Rev_trsase/Diguanyl_cyclase"/>
</dbReference>
<dbReference type="Pfam" id="PF00990">
    <property type="entry name" value="GGDEF"/>
    <property type="match status" value="1"/>
</dbReference>
<reference evidence="5 6" key="1">
    <citation type="submission" date="2024-05" db="EMBL/GenBank/DDBJ databases">
        <title>Roseateles sp. DJS-2-20 16S ribosomal RNA gene Genome sequencing and assembly.</title>
        <authorList>
            <person name="Woo H."/>
        </authorList>
    </citation>
    <scope>NUCLEOTIDE SEQUENCE [LARGE SCALE GENOMIC DNA]</scope>
    <source>
        <strain evidence="5 6">DJS-2-20</strain>
    </source>
</reference>
<feature type="domain" description="PAC" evidence="2">
    <location>
        <begin position="158"/>
        <end position="210"/>
    </location>
</feature>
<dbReference type="NCBIfam" id="TIGR00229">
    <property type="entry name" value="sensory_box"/>
    <property type="match status" value="1"/>
</dbReference>
<feature type="coiled-coil region" evidence="1">
    <location>
        <begin position="31"/>
        <end position="80"/>
    </location>
</feature>
<dbReference type="PROSITE" id="PS50113">
    <property type="entry name" value="PAC"/>
    <property type="match status" value="1"/>
</dbReference>
<dbReference type="CDD" id="cd01949">
    <property type="entry name" value="GGDEF"/>
    <property type="match status" value="1"/>
</dbReference>
<dbReference type="SMART" id="SM00267">
    <property type="entry name" value="GGDEF"/>
    <property type="match status" value="1"/>
</dbReference>
<evidence type="ECO:0000259" key="2">
    <source>
        <dbReference type="PROSITE" id="PS50113"/>
    </source>
</evidence>
<dbReference type="InterPro" id="IPR001633">
    <property type="entry name" value="EAL_dom"/>
</dbReference>
<dbReference type="SMART" id="SM00086">
    <property type="entry name" value="PAC"/>
    <property type="match status" value="1"/>
</dbReference>
<dbReference type="RefSeq" id="WP_347705295.1">
    <property type="nucleotide sequence ID" value="NZ_JBDPZD010000003.1"/>
</dbReference>
<dbReference type="InterPro" id="IPR013767">
    <property type="entry name" value="PAS_fold"/>
</dbReference>
<name>A0ABV0G445_9BURK</name>
<evidence type="ECO:0000259" key="3">
    <source>
        <dbReference type="PROSITE" id="PS50883"/>
    </source>
</evidence>
<dbReference type="PANTHER" id="PTHR44757">
    <property type="entry name" value="DIGUANYLATE CYCLASE DGCP"/>
    <property type="match status" value="1"/>
</dbReference>